<evidence type="ECO:0000256" key="11">
    <source>
        <dbReference type="ARBA" id="ARBA00068253"/>
    </source>
</evidence>
<dbReference type="InterPro" id="IPR028941">
    <property type="entry name" value="WHIM2_dom"/>
</dbReference>
<dbReference type="PROSITE" id="PS01359">
    <property type="entry name" value="ZF_PHD_1"/>
    <property type="match status" value="1"/>
</dbReference>
<dbReference type="Proteomes" id="UP000183832">
    <property type="component" value="Unassembled WGS sequence"/>
</dbReference>
<evidence type="ECO:0000259" key="18">
    <source>
        <dbReference type="PROSITE" id="PS50016"/>
    </source>
</evidence>
<dbReference type="PROSITE" id="PS51136">
    <property type="entry name" value="WAC"/>
    <property type="match status" value="1"/>
</dbReference>
<feature type="compositionally biased region" description="Acidic residues" evidence="16">
    <location>
        <begin position="1253"/>
        <end position="1265"/>
    </location>
</feature>
<dbReference type="SMART" id="SM00249">
    <property type="entry name" value="PHD"/>
    <property type="match status" value="2"/>
</dbReference>
<dbReference type="SMART" id="SM00297">
    <property type="entry name" value="BROMO"/>
    <property type="match status" value="1"/>
</dbReference>
<dbReference type="GO" id="GO:0006355">
    <property type="term" value="P:regulation of DNA-templated transcription"/>
    <property type="evidence" value="ECO:0007669"/>
    <property type="project" value="TreeGrafter"/>
</dbReference>
<keyword evidence="6" id="KW-0805">Transcription regulation</keyword>
<evidence type="ECO:0000256" key="15">
    <source>
        <dbReference type="SAM" id="Coils"/>
    </source>
</evidence>
<feature type="region of interest" description="Disordered" evidence="16">
    <location>
        <begin position="241"/>
        <end position="296"/>
    </location>
</feature>
<reference evidence="21 22" key="1">
    <citation type="submission" date="2015-04" db="EMBL/GenBank/DDBJ databases">
        <authorList>
            <person name="Syromyatnikov M.Y."/>
            <person name="Popov V.N."/>
        </authorList>
    </citation>
    <scope>NUCLEOTIDE SEQUENCE [LARGE SCALE GENOMIC DNA]</scope>
</reference>
<dbReference type="InterPro" id="IPR013083">
    <property type="entry name" value="Znf_RING/FYVE/PHD"/>
</dbReference>
<keyword evidence="9" id="KW-0804">Transcription</keyword>
<dbReference type="InterPro" id="IPR013136">
    <property type="entry name" value="WSTF_Acf1_Cbp146"/>
</dbReference>
<dbReference type="Pfam" id="PF02791">
    <property type="entry name" value="DDT"/>
    <property type="match status" value="1"/>
</dbReference>
<keyword evidence="2" id="KW-0597">Phosphoprotein</keyword>
<dbReference type="InterPro" id="IPR018359">
    <property type="entry name" value="Bromodomain_CS"/>
</dbReference>
<feature type="compositionally biased region" description="Basic and acidic residues" evidence="16">
    <location>
        <begin position="1327"/>
        <end position="1336"/>
    </location>
</feature>
<dbReference type="Gene3D" id="2.30.30.1150">
    <property type="match status" value="1"/>
</dbReference>
<organism evidence="21 22">
    <name type="scientific">Clunio marinus</name>
    <dbReference type="NCBI Taxonomy" id="568069"/>
    <lineage>
        <taxon>Eukaryota</taxon>
        <taxon>Metazoa</taxon>
        <taxon>Ecdysozoa</taxon>
        <taxon>Arthropoda</taxon>
        <taxon>Hexapoda</taxon>
        <taxon>Insecta</taxon>
        <taxon>Pterygota</taxon>
        <taxon>Neoptera</taxon>
        <taxon>Endopterygota</taxon>
        <taxon>Diptera</taxon>
        <taxon>Nematocera</taxon>
        <taxon>Chironomoidea</taxon>
        <taxon>Chironomidae</taxon>
        <taxon>Clunio</taxon>
    </lineage>
</organism>
<evidence type="ECO:0000256" key="12">
    <source>
        <dbReference type="PROSITE-ProRule" id="PRU00035"/>
    </source>
</evidence>
<dbReference type="PANTHER" id="PTHR46510">
    <property type="entry name" value="BROMODOMAIN ADJACENT TO ZINC FINGER DOMAIN PROTEIN 1A"/>
    <property type="match status" value="1"/>
</dbReference>
<evidence type="ECO:0000259" key="19">
    <source>
        <dbReference type="PROSITE" id="PS50827"/>
    </source>
</evidence>
<dbReference type="GO" id="GO:0008623">
    <property type="term" value="C:CHRAC"/>
    <property type="evidence" value="ECO:0007669"/>
    <property type="project" value="TreeGrafter"/>
</dbReference>
<evidence type="ECO:0000256" key="7">
    <source>
        <dbReference type="ARBA" id="ARBA00023054"/>
    </source>
</evidence>
<dbReference type="EMBL" id="CVRI01000021">
    <property type="protein sequence ID" value="CRK91643.1"/>
    <property type="molecule type" value="Genomic_DNA"/>
</dbReference>
<evidence type="ECO:0000256" key="6">
    <source>
        <dbReference type="ARBA" id="ARBA00023015"/>
    </source>
</evidence>
<sequence length="1475" mass="170967">MPLLKRKPFKRNLIPEGLKDDDEVFYCELTKEVFKTYEEFFERVMLTNSVIWQCALTGRPDLTFAEALASEKTARKALRQFPSALRGPIILVASHTKRSSLKELVDDVFNFVKDRFFKDEKIDVMNESGRGCRFCRILDVITLDNDRSKLYEPNEIEYKVQAVDDNKQPQVWITKTECLRRDKAVFTKEKTKLFLKQHVEGFNAMLKVKEESLQKFVVDQMLSSESLFVGKLPDFEISKKLQQQQEKNTKKAEKGSTTKSKKSGTKQDDITKYLNNSGTKELTKEEKEQREISRANAKKFREEMELKRQENVKLKKEMEAEKQKRLAEEKARILAKIQASVRDHNQLRDDLELTDQRVIPKGKAVSTLIDKHFADFVKILEFFHSFPEVLLIADKFPYGLNIELLERALLLKEVNGPLGDIFQVLLRTIFSMQIEEEDEVGFEYRVTNSDVPLNHSKFEHMRKASCVHRLWAMKHYSTNINEMVLDSTTLSEVLRLHLMASGAMLSEKPAKHRFATRGGYRSQDDPGLNFTINHPHIIKFLSQYSVYQLSTKDILRILGCLTDQILSYSNMREVIEERLEKSAYAKLEYKNLKANEGRRERKVIEEKKTLQEEHKNLIATYAELEEDKKQALIKKAEEELEHKLEKIDLLSIRDKAHHMKDLKAQVSIFFNHQTYLGCDRAFRNYYIFESLPGLFVEHDLTFAGKCLENYVKNNPALAHCTKEQRYRVIKQMVKNEEGGASDDKENNIEVNGTDQAVSSSNVVKKETNENDLQKELYMCNCDPLTCVVHSENVERNTWTYFNTADELDALIESLNVRGFREKTLREQLEASRDLIADYIQTCPSEKLSLLTEDVKQPSALMSKIVNRTTKKYDNPNLNHAAGTDCSVIYDYNLREVLLDFEQRVSLGGLGELKVQDKHLWRKYIEEEQYYALDDNFKWGSAREHLTNGETTNGHADENGSVHGSENSNETDETESFSAVDGLELPLFTLDSGNCSDMESDVVDETPKFKTSEVEAVKLKVKNLAMALLQIEQGIELKFIRAPFGPMKEIKDKKLMVKAMETCKKRVLRWEESLMKSTSYSQVFLHFNILNDSILWSRSAQRVGCMICRRKSDPEQTLLCDECNKGWHMFCLRPQLTVIPKGDWFCPKCRPDDYKTESKRKCRKQFVEIDSEEEEEVEADETVEESGSDDEDDVCMVCQYTGTKLCLCSECDFQCHPECAKPPVRKILKNWKCWKCTSAQQRNERFKRRRMDKDEDGSEEKAESDEEKPLKIRKVEKTSDSRVRSKRIYDESEESSVSSDEVPVKKYNKESGERRSSRQASNRNSRRNSPEPEENSRLRRRSSKKFAEETAAERRASKRSFDAFNAISLSALIDDIIRHNSSWPFTKPVSVSEVPDYFDVIKHPMDFGKIKSKLNLGDYQTNEQVIKDVELVFHNCDLYNVSDSVIYRAGSKLEKFVAKRCKELNLPFHPSDMISN</sequence>
<dbReference type="Pfam" id="PF10537">
    <property type="entry name" value="WAC_Acf1_DNA_bd"/>
    <property type="match status" value="1"/>
</dbReference>
<evidence type="ECO:0000256" key="9">
    <source>
        <dbReference type="ARBA" id="ARBA00023163"/>
    </source>
</evidence>
<dbReference type="OrthoDB" id="332390at2759"/>
<dbReference type="InterPro" id="IPR001487">
    <property type="entry name" value="Bromodomain"/>
</dbReference>
<dbReference type="GO" id="GO:0006338">
    <property type="term" value="P:chromatin remodeling"/>
    <property type="evidence" value="ECO:0007669"/>
    <property type="project" value="InterPro"/>
</dbReference>
<name>A0A1J1HUG6_9DIPT</name>
<feature type="compositionally biased region" description="Basic and acidic residues" evidence="16">
    <location>
        <begin position="1301"/>
        <end position="1315"/>
    </location>
</feature>
<dbReference type="PROSITE" id="PS50016">
    <property type="entry name" value="ZF_PHD_2"/>
    <property type="match status" value="1"/>
</dbReference>
<dbReference type="Gene3D" id="3.30.40.10">
    <property type="entry name" value="Zinc/RING finger domain, C3HC4 (zinc finger)"/>
    <property type="match status" value="1"/>
</dbReference>
<dbReference type="SMART" id="SM00571">
    <property type="entry name" value="DDT"/>
    <property type="match status" value="1"/>
</dbReference>
<evidence type="ECO:0000256" key="4">
    <source>
        <dbReference type="ARBA" id="ARBA00022771"/>
    </source>
</evidence>
<dbReference type="InterPro" id="IPR001965">
    <property type="entry name" value="Znf_PHD"/>
</dbReference>
<dbReference type="InterPro" id="IPR018501">
    <property type="entry name" value="DDT_dom"/>
</dbReference>
<keyword evidence="4 13" id="KW-0863">Zinc-finger</keyword>
<dbReference type="GO" id="GO:0003677">
    <property type="term" value="F:DNA binding"/>
    <property type="evidence" value="ECO:0007669"/>
    <property type="project" value="TreeGrafter"/>
</dbReference>
<dbReference type="Pfam" id="PF00439">
    <property type="entry name" value="Bromodomain"/>
    <property type="match status" value="1"/>
</dbReference>
<evidence type="ECO:0000313" key="21">
    <source>
        <dbReference type="EMBL" id="CRK91643.1"/>
    </source>
</evidence>
<dbReference type="SUPFAM" id="SSF57903">
    <property type="entry name" value="FYVE/PHD zinc finger"/>
    <property type="match status" value="2"/>
</dbReference>
<keyword evidence="3" id="KW-0479">Metal-binding</keyword>
<dbReference type="PRINTS" id="PR00503">
    <property type="entry name" value="BROMODOMAIN"/>
</dbReference>
<dbReference type="PANTHER" id="PTHR46510:SF1">
    <property type="entry name" value="BROMODOMAIN ADJACENT TO ZINC FINGER DOMAIN PROTEIN 1A"/>
    <property type="match status" value="1"/>
</dbReference>
<evidence type="ECO:0000256" key="2">
    <source>
        <dbReference type="ARBA" id="ARBA00022553"/>
    </source>
</evidence>
<accession>A0A1J1HUG6</accession>
<feature type="domain" description="WAC" evidence="20">
    <location>
        <begin position="22"/>
        <end position="128"/>
    </location>
</feature>
<dbReference type="InterPro" id="IPR019787">
    <property type="entry name" value="Znf_PHD-finger"/>
</dbReference>
<evidence type="ECO:0000256" key="8">
    <source>
        <dbReference type="ARBA" id="ARBA00023117"/>
    </source>
</evidence>
<feature type="compositionally biased region" description="Basic and acidic residues" evidence="16">
    <location>
        <begin position="247"/>
        <end position="256"/>
    </location>
</feature>
<feature type="compositionally biased region" description="Basic and acidic residues" evidence="16">
    <location>
        <begin position="1266"/>
        <end position="1289"/>
    </location>
</feature>
<evidence type="ECO:0000256" key="5">
    <source>
        <dbReference type="ARBA" id="ARBA00022833"/>
    </source>
</evidence>
<feature type="compositionally biased region" description="Basic and acidic residues" evidence="16">
    <location>
        <begin position="281"/>
        <end position="296"/>
    </location>
</feature>
<comment type="subcellular location">
    <subcellularLocation>
        <location evidence="1 14">Nucleus</location>
    </subcellularLocation>
</comment>
<evidence type="ECO:0000256" key="1">
    <source>
        <dbReference type="ARBA" id="ARBA00004123"/>
    </source>
</evidence>
<feature type="domain" description="Bromo" evidence="17">
    <location>
        <begin position="1376"/>
        <end position="1446"/>
    </location>
</feature>
<proteinExistence type="predicted"/>
<dbReference type="GO" id="GO:0045740">
    <property type="term" value="P:positive regulation of DNA replication"/>
    <property type="evidence" value="ECO:0007669"/>
    <property type="project" value="TreeGrafter"/>
</dbReference>
<gene>
    <name evidence="21" type="ORF">CLUMA_CG005294</name>
</gene>
<evidence type="ECO:0000259" key="17">
    <source>
        <dbReference type="PROSITE" id="PS50014"/>
    </source>
</evidence>
<feature type="coiled-coil region" evidence="15">
    <location>
        <begin position="607"/>
        <end position="653"/>
    </location>
</feature>
<evidence type="ECO:0000256" key="10">
    <source>
        <dbReference type="ARBA" id="ARBA00023242"/>
    </source>
</evidence>
<feature type="domain" description="PHD-type" evidence="18">
    <location>
        <begin position="1101"/>
        <end position="1151"/>
    </location>
</feature>
<dbReference type="InterPro" id="IPR011011">
    <property type="entry name" value="Znf_FYVE_PHD"/>
</dbReference>
<evidence type="ECO:0000256" key="16">
    <source>
        <dbReference type="SAM" id="MobiDB-lite"/>
    </source>
</evidence>
<dbReference type="PROSITE" id="PS50014">
    <property type="entry name" value="BROMODOMAIN_2"/>
    <property type="match status" value="1"/>
</dbReference>
<feature type="region of interest" description="Disordered" evidence="16">
    <location>
        <begin position="947"/>
        <end position="975"/>
    </location>
</feature>
<evidence type="ECO:0000256" key="13">
    <source>
        <dbReference type="PROSITE-ProRule" id="PRU00146"/>
    </source>
</evidence>
<evidence type="ECO:0000313" key="22">
    <source>
        <dbReference type="Proteomes" id="UP000183832"/>
    </source>
</evidence>
<feature type="domain" description="DDT" evidence="19">
    <location>
        <begin position="370"/>
        <end position="435"/>
    </location>
</feature>
<evidence type="ECO:0000259" key="20">
    <source>
        <dbReference type="PROSITE" id="PS51136"/>
    </source>
</evidence>
<keyword evidence="8 12" id="KW-0103">Bromodomain</keyword>
<dbReference type="InterPro" id="IPR047171">
    <property type="entry name" value="BAZ1A"/>
</dbReference>
<protein>
    <recommendedName>
        <fullName evidence="11">Bromodomain adjacent to zinc finger domain protein 1A</fullName>
    </recommendedName>
</protein>
<keyword evidence="7 15" id="KW-0175">Coiled coil</keyword>
<dbReference type="GO" id="GO:0031445">
    <property type="term" value="P:regulation of heterochromatin formation"/>
    <property type="evidence" value="ECO:0007669"/>
    <property type="project" value="TreeGrafter"/>
</dbReference>
<dbReference type="STRING" id="568069.A0A1J1HUG6"/>
<dbReference type="InterPro" id="IPR019786">
    <property type="entry name" value="Zinc_finger_PHD-type_CS"/>
</dbReference>
<dbReference type="Pfam" id="PF00628">
    <property type="entry name" value="PHD"/>
    <property type="match status" value="1"/>
</dbReference>
<dbReference type="PROSITE" id="PS00633">
    <property type="entry name" value="BROMODOMAIN_1"/>
    <property type="match status" value="1"/>
</dbReference>
<keyword evidence="10 14" id="KW-0539">Nucleus</keyword>
<dbReference type="PROSITE" id="PS50827">
    <property type="entry name" value="DDT"/>
    <property type="match status" value="1"/>
</dbReference>
<evidence type="ECO:0000256" key="3">
    <source>
        <dbReference type="ARBA" id="ARBA00022723"/>
    </source>
</evidence>
<keyword evidence="5" id="KW-0862">Zinc</keyword>
<dbReference type="InterPro" id="IPR036427">
    <property type="entry name" value="Bromodomain-like_sf"/>
</dbReference>
<feature type="coiled-coil region" evidence="15">
    <location>
        <begin position="297"/>
        <end position="331"/>
    </location>
</feature>
<keyword evidence="22" id="KW-1185">Reference proteome</keyword>
<evidence type="ECO:0000256" key="14">
    <source>
        <dbReference type="PROSITE-ProRule" id="PRU00475"/>
    </source>
</evidence>
<feature type="region of interest" description="Disordered" evidence="16">
    <location>
        <begin position="1244"/>
        <end position="1351"/>
    </location>
</feature>
<dbReference type="SUPFAM" id="SSF47370">
    <property type="entry name" value="Bromodomain"/>
    <property type="match status" value="1"/>
</dbReference>
<dbReference type="FunFam" id="3.30.40.10:FF:000300">
    <property type="entry name" value="Bromodomain adjacent to zinc finger domain protein 1A"/>
    <property type="match status" value="1"/>
</dbReference>
<dbReference type="GO" id="GO:0008270">
    <property type="term" value="F:zinc ion binding"/>
    <property type="evidence" value="ECO:0007669"/>
    <property type="project" value="UniProtKB-KW"/>
</dbReference>
<dbReference type="GO" id="GO:0000228">
    <property type="term" value="C:nuclear chromosome"/>
    <property type="evidence" value="ECO:0007669"/>
    <property type="project" value="TreeGrafter"/>
</dbReference>
<dbReference type="Pfam" id="PF15613">
    <property type="entry name" value="WSD"/>
    <property type="match status" value="1"/>
</dbReference>
<dbReference type="Gene3D" id="1.20.920.10">
    <property type="entry name" value="Bromodomain-like"/>
    <property type="match status" value="1"/>
</dbReference>